<reference evidence="1 2" key="1">
    <citation type="journal article" date="2015" name="Genome Biol. Evol.">
        <title>The genome of winter moth (Operophtera brumata) provides a genomic perspective on sexual dimorphism and phenology.</title>
        <authorList>
            <person name="Derks M.F."/>
            <person name="Smit S."/>
            <person name="Salis L."/>
            <person name="Schijlen E."/>
            <person name="Bossers A."/>
            <person name="Mateman C."/>
            <person name="Pijl A.S."/>
            <person name="de Ridder D."/>
            <person name="Groenen M.A."/>
            <person name="Visser M.E."/>
            <person name="Megens H.J."/>
        </authorList>
    </citation>
    <scope>NUCLEOTIDE SEQUENCE [LARGE SCALE GENOMIC DNA]</scope>
    <source>
        <strain evidence="1">WM2013NL</strain>
        <tissue evidence="1">Head and thorax</tissue>
    </source>
</reference>
<dbReference type="GO" id="GO:0016740">
    <property type="term" value="F:transferase activity"/>
    <property type="evidence" value="ECO:0007669"/>
    <property type="project" value="UniProtKB-KW"/>
</dbReference>
<evidence type="ECO:0000313" key="1">
    <source>
        <dbReference type="EMBL" id="KOB65919.1"/>
    </source>
</evidence>
<name>A0A0L7KSA9_OPEBR</name>
<proteinExistence type="predicted"/>
<dbReference type="Proteomes" id="UP000037510">
    <property type="component" value="Unassembled WGS sequence"/>
</dbReference>
<protein>
    <submittedName>
        <fullName evidence="1">Glutathione S-transferase 2</fullName>
    </submittedName>
</protein>
<dbReference type="AlphaFoldDB" id="A0A0L7KSA9"/>
<comment type="caution">
    <text evidence="1">The sequence shown here is derived from an EMBL/GenBank/DDBJ whole genome shotgun (WGS) entry which is preliminary data.</text>
</comment>
<organism evidence="1 2">
    <name type="scientific">Operophtera brumata</name>
    <name type="common">Winter moth</name>
    <name type="synonym">Phalaena brumata</name>
    <dbReference type="NCBI Taxonomy" id="104452"/>
    <lineage>
        <taxon>Eukaryota</taxon>
        <taxon>Metazoa</taxon>
        <taxon>Ecdysozoa</taxon>
        <taxon>Arthropoda</taxon>
        <taxon>Hexapoda</taxon>
        <taxon>Insecta</taxon>
        <taxon>Pterygota</taxon>
        <taxon>Neoptera</taxon>
        <taxon>Endopterygota</taxon>
        <taxon>Lepidoptera</taxon>
        <taxon>Glossata</taxon>
        <taxon>Ditrysia</taxon>
        <taxon>Geometroidea</taxon>
        <taxon>Geometridae</taxon>
        <taxon>Larentiinae</taxon>
        <taxon>Operophtera</taxon>
    </lineage>
</organism>
<keyword evidence="1" id="KW-0808">Transferase</keyword>
<sequence length="102" mass="11733">MFDYLKTMLQMPDLADTTPVFKRIQQSVLSIPKAINSLLVPDRQLIAWYSSLPLQKKGPTYELKIAFTWNRRDSEARRRMTNGGSLFTSSLRHITCGKVDNN</sequence>
<gene>
    <name evidence="1" type="ORF">OBRU01_22386</name>
</gene>
<keyword evidence="2" id="KW-1185">Reference proteome</keyword>
<accession>A0A0L7KSA9</accession>
<evidence type="ECO:0000313" key="2">
    <source>
        <dbReference type="Proteomes" id="UP000037510"/>
    </source>
</evidence>
<dbReference type="EMBL" id="JTDY01006537">
    <property type="protein sequence ID" value="KOB65919.1"/>
    <property type="molecule type" value="Genomic_DNA"/>
</dbReference>